<dbReference type="InterPro" id="IPR008966">
    <property type="entry name" value="Adhesion_dom_sf"/>
</dbReference>
<comment type="similarity">
    <text evidence="2">Belongs to the fimbrial protein family.</text>
</comment>
<feature type="signal peptide" evidence="5">
    <location>
        <begin position="1"/>
        <end position="22"/>
    </location>
</feature>
<dbReference type="AlphaFoldDB" id="A0AAJ3LUX0"/>
<sequence>MRTKLIALSVPFLLMGIGSAQAANQTNIEFLGNIQAVSCDVNVNGQNQVTLGSVRTSDFTTASTPVAEGQTEFQLTLSGCDALKTAGKALVEINGDTVPGSTNIFLQKSKNPTSNAGVMILDDKKQPIENGKSVQMAEISAPAEGDDYTSLDNVSLKLTAAYGSTATDTAVTTGTFKAPVLFSFVYE</sequence>
<reference evidence="7 8" key="1">
    <citation type="submission" date="2016-04" db="EMBL/GenBank/DDBJ databases">
        <title>ATOL: Assembling a taxonomically balanced genome-scale reconstruction of the evolutionary history of the Enterobacteriaceae.</title>
        <authorList>
            <person name="Plunkett G.III."/>
            <person name="Neeno-Eckwall E.C."/>
            <person name="Glasner J.D."/>
            <person name="Perna N.T."/>
        </authorList>
    </citation>
    <scope>NUCLEOTIDE SEQUENCE [LARGE SCALE GENOMIC DNA]</scope>
    <source>
        <strain evidence="7 8">ATCC 700826</strain>
    </source>
</reference>
<evidence type="ECO:0000256" key="1">
    <source>
        <dbReference type="ARBA" id="ARBA00004561"/>
    </source>
</evidence>
<evidence type="ECO:0000259" key="6">
    <source>
        <dbReference type="Pfam" id="PF00419"/>
    </source>
</evidence>
<dbReference type="RefSeq" id="WP_064718676.1">
    <property type="nucleotide sequence ID" value="NZ_LXEV01000011.1"/>
</dbReference>
<dbReference type="Pfam" id="PF00419">
    <property type="entry name" value="Fimbrial"/>
    <property type="match status" value="1"/>
</dbReference>
<keyword evidence="3 5" id="KW-0732">Signal</keyword>
<organism evidence="7 8">
    <name type="scientific">Proteus hauseri ATCC 700826</name>
    <dbReference type="NCBI Taxonomy" id="1354271"/>
    <lineage>
        <taxon>Bacteria</taxon>
        <taxon>Pseudomonadati</taxon>
        <taxon>Pseudomonadota</taxon>
        <taxon>Gammaproteobacteria</taxon>
        <taxon>Enterobacterales</taxon>
        <taxon>Morganellaceae</taxon>
        <taxon>Proteus</taxon>
    </lineage>
</organism>
<accession>A0AAJ3LUX0</accession>
<evidence type="ECO:0000313" key="7">
    <source>
        <dbReference type="EMBL" id="OAT49446.1"/>
    </source>
</evidence>
<comment type="subcellular location">
    <subcellularLocation>
        <location evidence="1">Fimbrium</location>
    </subcellularLocation>
</comment>
<dbReference type="EMBL" id="LXEV01000011">
    <property type="protein sequence ID" value="OAT49446.1"/>
    <property type="molecule type" value="Genomic_DNA"/>
</dbReference>
<dbReference type="SUPFAM" id="SSF49401">
    <property type="entry name" value="Bacterial adhesins"/>
    <property type="match status" value="1"/>
</dbReference>
<comment type="caution">
    <text evidence="7">The sequence shown here is derived from an EMBL/GenBank/DDBJ whole genome shotgun (WGS) entry which is preliminary data.</text>
</comment>
<dbReference type="InterPro" id="IPR036937">
    <property type="entry name" value="Adhesion_dom_fimbrial_sf"/>
</dbReference>
<evidence type="ECO:0000313" key="8">
    <source>
        <dbReference type="Proteomes" id="UP000078250"/>
    </source>
</evidence>
<dbReference type="InterPro" id="IPR050263">
    <property type="entry name" value="Bact_Fimbrial_Adh_Pro"/>
</dbReference>
<feature type="domain" description="Fimbrial-type adhesion" evidence="6">
    <location>
        <begin position="28"/>
        <end position="186"/>
    </location>
</feature>
<gene>
    <name evidence="7" type="ORF">M997_0662</name>
</gene>
<evidence type="ECO:0000256" key="4">
    <source>
        <dbReference type="ARBA" id="ARBA00023263"/>
    </source>
</evidence>
<dbReference type="PANTHER" id="PTHR33420:SF3">
    <property type="entry name" value="FIMBRIAL SUBUNIT ELFA"/>
    <property type="match status" value="1"/>
</dbReference>
<dbReference type="PANTHER" id="PTHR33420">
    <property type="entry name" value="FIMBRIAL SUBUNIT ELFA-RELATED"/>
    <property type="match status" value="1"/>
</dbReference>
<evidence type="ECO:0000256" key="5">
    <source>
        <dbReference type="SAM" id="SignalP"/>
    </source>
</evidence>
<protein>
    <recommendedName>
        <fullName evidence="6">Fimbrial-type adhesion domain-containing protein</fullName>
    </recommendedName>
</protein>
<dbReference type="Gene3D" id="2.60.40.1090">
    <property type="entry name" value="Fimbrial-type adhesion domain"/>
    <property type="match status" value="1"/>
</dbReference>
<keyword evidence="4" id="KW-0281">Fimbrium</keyword>
<dbReference type="InterPro" id="IPR000259">
    <property type="entry name" value="Adhesion_dom_fimbrial"/>
</dbReference>
<feature type="chain" id="PRO_5042461297" description="Fimbrial-type adhesion domain-containing protein" evidence="5">
    <location>
        <begin position="23"/>
        <end position="187"/>
    </location>
</feature>
<proteinExistence type="inferred from homology"/>
<evidence type="ECO:0000256" key="2">
    <source>
        <dbReference type="ARBA" id="ARBA00006671"/>
    </source>
</evidence>
<keyword evidence="8" id="KW-1185">Reference proteome</keyword>
<dbReference type="GO" id="GO:0043709">
    <property type="term" value="P:cell adhesion involved in single-species biofilm formation"/>
    <property type="evidence" value="ECO:0007669"/>
    <property type="project" value="TreeGrafter"/>
</dbReference>
<dbReference type="GO" id="GO:0009289">
    <property type="term" value="C:pilus"/>
    <property type="evidence" value="ECO:0007669"/>
    <property type="project" value="UniProtKB-SubCell"/>
</dbReference>
<name>A0AAJ3LUX0_PROHU</name>
<dbReference type="Proteomes" id="UP000078250">
    <property type="component" value="Unassembled WGS sequence"/>
</dbReference>
<evidence type="ECO:0000256" key="3">
    <source>
        <dbReference type="ARBA" id="ARBA00022729"/>
    </source>
</evidence>